<dbReference type="Pfam" id="PF00271">
    <property type="entry name" value="Helicase_C"/>
    <property type="match status" value="1"/>
</dbReference>
<keyword evidence="6 15" id="KW-0347">Helicase</keyword>
<evidence type="ECO:0000256" key="10">
    <source>
        <dbReference type="ARBA" id="ARBA00023204"/>
    </source>
</evidence>
<accession>A0A9D5LYD2</accession>
<keyword evidence="4 15" id="KW-0227">DNA damage</keyword>
<dbReference type="CDD" id="cd17992">
    <property type="entry name" value="DEXHc_RecG"/>
    <property type="match status" value="1"/>
</dbReference>
<dbReference type="PROSITE" id="PS51194">
    <property type="entry name" value="HELICASE_CTER"/>
    <property type="match status" value="1"/>
</dbReference>
<dbReference type="NCBIfam" id="NF008165">
    <property type="entry name" value="PRK10917.1-3"/>
    <property type="match status" value="1"/>
</dbReference>
<dbReference type="NCBIfam" id="NF008168">
    <property type="entry name" value="PRK10917.2-2"/>
    <property type="match status" value="1"/>
</dbReference>
<organism evidence="18 19">
    <name type="scientific">Ructibacterium gallinarum</name>
    <dbReference type="NCBI Taxonomy" id="2779355"/>
    <lineage>
        <taxon>Bacteria</taxon>
        <taxon>Bacillati</taxon>
        <taxon>Bacillota</taxon>
        <taxon>Clostridia</taxon>
        <taxon>Eubacteriales</taxon>
        <taxon>Oscillospiraceae</taxon>
        <taxon>Ructibacterium</taxon>
    </lineage>
</organism>
<dbReference type="EC" id="5.6.2.4" evidence="13 15"/>
<comment type="catalytic activity">
    <reaction evidence="12 15">
        <text>Couples ATP hydrolysis with the unwinding of duplex DNA by translocating in the 3'-5' direction.</text>
        <dbReference type="EC" id="5.6.2.4"/>
    </reaction>
</comment>
<dbReference type="Pfam" id="PF19833">
    <property type="entry name" value="RecG_dom3_C"/>
    <property type="match status" value="1"/>
</dbReference>
<dbReference type="SMART" id="SM00490">
    <property type="entry name" value="HELICc"/>
    <property type="match status" value="1"/>
</dbReference>
<dbReference type="InterPro" id="IPR014001">
    <property type="entry name" value="Helicase_ATP-bd"/>
</dbReference>
<dbReference type="InterPro" id="IPR027417">
    <property type="entry name" value="P-loop_NTPase"/>
</dbReference>
<keyword evidence="3 15" id="KW-0547">Nucleotide-binding</keyword>
<evidence type="ECO:0000259" key="17">
    <source>
        <dbReference type="PROSITE" id="PS51194"/>
    </source>
</evidence>
<evidence type="ECO:0000256" key="11">
    <source>
        <dbReference type="ARBA" id="ARBA00023235"/>
    </source>
</evidence>
<dbReference type="SUPFAM" id="SSF50249">
    <property type="entry name" value="Nucleic acid-binding proteins"/>
    <property type="match status" value="1"/>
</dbReference>
<evidence type="ECO:0000256" key="15">
    <source>
        <dbReference type="RuleBase" id="RU363016"/>
    </source>
</evidence>
<dbReference type="EMBL" id="JADCKB010000013">
    <property type="protein sequence ID" value="MBE5040263.1"/>
    <property type="molecule type" value="Genomic_DNA"/>
</dbReference>
<dbReference type="Proteomes" id="UP000806542">
    <property type="component" value="Unassembled WGS sequence"/>
</dbReference>
<dbReference type="GO" id="GO:0043138">
    <property type="term" value="F:3'-5' DNA helicase activity"/>
    <property type="evidence" value="ECO:0007669"/>
    <property type="project" value="UniProtKB-EC"/>
</dbReference>
<dbReference type="InterPro" id="IPR011545">
    <property type="entry name" value="DEAD/DEAH_box_helicase_dom"/>
</dbReference>
<keyword evidence="10 15" id="KW-0234">DNA repair</keyword>
<proteinExistence type="inferred from homology"/>
<dbReference type="InterPro" id="IPR001650">
    <property type="entry name" value="Helicase_C-like"/>
</dbReference>
<keyword evidence="11" id="KW-0413">Isomerase</keyword>
<keyword evidence="7 15" id="KW-0067">ATP-binding</keyword>
<dbReference type="GO" id="GO:0005524">
    <property type="term" value="F:ATP binding"/>
    <property type="evidence" value="ECO:0007669"/>
    <property type="project" value="UniProtKB-KW"/>
</dbReference>
<dbReference type="SUPFAM" id="SSF52540">
    <property type="entry name" value="P-loop containing nucleoside triphosphate hydrolases"/>
    <property type="match status" value="2"/>
</dbReference>
<dbReference type="PANTHER" id="PTHR47964">
    <property type="entry name" value="ATP-DEPENDENT DNA HELICASE HOMOLOG RECG, CHLOROPLASTIC"/>
    <property type="match status" value="1"/>
</dbReference>
<dbReference type="NCBIfam" id="TIGR00643">
    <property type="entry name" value="recG"/>
    <property type="match status" value="1"/>
</dbReference>
<dbReference type="GO" id="GO:0006310">
    <property type="term" value="P:DNA recombination"/>
    <property type="evidence" value="ECO:0007669"/>
    <property type="project" value="UniProtKB-UniRule"/>
</dbReference>
<dbReference type="Gene3D" id="2.40.50.140">
    <property type="entry name" value="Nucleic acid-binding proteins"/>
    <property type="match status" value="1"/>
</dbReference>
<dbReference type="GO" id="GO:0003677">
    <property type="term" value="F:DNA binding"/>
    <property type="evidence" value="ECO:0007669"/>
    <property type="project" value="UniProtKB-KW"/>
</dbReference>
<dbReference type="Pfam" id="PF00270">
    <property type="entry name" value="DEAD"/>
    <property type="match status" value="1"/>
</dbReference>
<evidence type="ECO:0000256" key="6">
    <source>
        <dbReference type="ARBA" id="ARBA00022806"/>
    </source>
</evidence>
<reference evidence="18" key="1">
    <citation type="submission" date="2020-10" db="EMBL/GenBank/DDBJ databases">
        <title>ChiBAC.</title>
        <authorList>
            <person name="Zenner C."/>
            <person name="Hitch T.C.A."/>
            <person name="Clavel T."/>
        </authorList>
    </citation>
    <scope>NUCLEOTIDE SEQUENCE</scope>
    <source>
        <strain evidence="18">DSM 107454</strain>
    </source>
</reference>
<feature type="domain" description="Helicase ATP-binding" evidence="16">
    <location>
        <begin position="272"/>
        <end position="433"/>
    </location>
</feature>
<keyword evidence="19" id="KW-1185">Reference proteome</keyword>
<dbReference type="GO" id="GO:0016787">
    <property type="term" value="F:hydrolase activity"/>
    <property type="evidence" value="ECO:0007669"/>
    <property type="project" value="UniProtKB-KW"/>
</dbReference>
<dbReference type="PANTHER" id="PTHR47964:SF1">
    <property type="entry name" value="ATP-DEPENDENT DNA HELICASE HOMOLOG RECG, CHLOROPLASTIC"/>
    <property type="match status" value="1"/>
</dbReference>
<evidence type="ECO:0000256" key="12">
    <source>
        <dbReference type="ARBA" id="ARBA00034617"/>
    </source>
</evidence>
<evidence type="ECO:0000256" key="13">
    <source>
        <dbReference type="ARBA" id="ARBA00034808"/>
    </source>
</evidence>
<evidence type="ECO:0000256" key="14">
    <source>
        <dbReference type="ARBA" id="ARBA00048988"/>
    </source>
</evidence>
<dbReference type="RefSeq" id="WP_226392815.1">
    <property type="nucleotide sequence ID" value="NZ_JADCKB010000013.1"/>
</dbReference>
<evidence type="ECO:0000256" key="1">
    <source>
        <dbReference type="ARBA" id="ARBA00007504"/>
    </source>
</evidence>
<evidence type="ECO:0000256" key="7">
    <source>
        <dbReference type="ARBA" id="ARBA00022840"/>
    </source>
</evidence>
<dbReference type="InterPro" id="IPR004609">
    <property type="entry name" value="ATP-dep_DNA_helicase_RecG"/>
</dbReference>
<protein>
    <recommendedName>
        <fullName evidence="2 15">ATP-dependent DNA helicase RecG</fullName>
        <ecNumber evidence="13 15">5.6.2.4</ecNumber>
    </recommendedName>
</protein>
<keyword evidence="8" id="KW-0238">DNA-binding</keyword>
<evidence type="ECO:0000256" key="8">
    <source>
        <dbReference type="ARBA" id="ARBA00023125"/>
    </source>
</evidence>
<dbReference type="SMART" id="SM00487">
    <property type="entry name" value="DEXDc"/>
    <property type="match status" value="1"/>
</dbReference>
<dbReference type="InterPro" id="IPR047112">
    <property type="entry name" value="RecG/Mfd"/>
</dbReference>
<dbReference type="CDD" id="cd04488">
    <property type="entry name" value="RecG_wedge_OBF"/>
    <property type="match status" value="1"/>
</dbReference>
<evidence type="ECO:0000313" key="19">
    <source>
        <dbReference type="Proteomes" id="UP000806542"/>
    </source>
</evidence>
<feature type="domain" description="Helicase C-terminal" evidence="17">
    <location>
        <begin position="455"/>
        <end position="612"/>
    </location>
</feature>
<evidence type="ECO:0000256" key="9">
    <source>
        <dbReference type="ARBA" id="ARBA00023172"/>
    </source>
</evidence>
<comment type="similarity">
    <text evidence="1 15">Belongs to the helicase family. RecG subfamily.</text>
</comment>
<dbReference type="InterPro" id="IPR012340">
    <property type="entry name" value="NA-bd_OB-fold"/>
</dbReference>
<comment type="function">
    <text evidence="15">Plays a critical role in recombination and DNA repair. Helps process Holliday junction intermediates to mature products by catalyzing branch migration. Has replication fork regression activity, unwinds stalled or blocked replication forks to make a HJ that can be resolved. Has a DNA unwinding activity characteristic of a DNA helicase with 3'-5' polarity.</text>
</comment>
<name>A0A9D5LYD2_9FIRM</name>
<evidence type="ECO:0000256" key="2">
    <source>
        <dbReference type="ARBA" id="ARBA00017846"/>
    </source>
</evidence>
<dbReference type="PROSITE" id="PS51192">
    <property type="entry name" value="HELICASE_ATP_BIND_1"/>
    <property type="match status" value="1"/>
</dbReference>
<sequence length="683" mass="76137">MKLKDSIRYLKGIGEKRAELFHKLGVFTIHDLLLHLPRTYEDRTRICTVENLEEGDSVCVQVSLAGGIRNFRARNGAQVIQASVTDGTGVLKVMWFHAAYIKKTLQSAEEFVLFGKVNFRGFLPEMINPVLEVSDKAGNRTGKILPVYPCTAGLSQRDIRNAVQNALTLLSEPIPDAVPLCLQKKYHLMSEEEAIRQIHAPESLEHFCDARRRLAFEEFLILQTGIVAAKSQRKMGSAPCFENVKCIADFAKGLPFALTNAQKRVINEISADLRREIPMNRLVQGDVGSGKTVVAAAVMFAAVRSGFQAAMMAPTEILAKQHYENLKKLFAPWNITVAFLSGGQKQVERSENLQMIADGTAGVVVGTHALITDTVAFYRLGLAVTDEQHRFGVRQRTALSGKSDKIHTLVMTATPIPRTLSLILYGDLDISIIDELPAGRKKIETYAVGESKRSRVEQFVLNQMNSGRQAYFICPLVEESEVIEANAVDEYLKYMRSGAFRGRKIEALHGRMKTAEKEDVMNRFAKGEIEALVATTVIEVGVDVPNASVMVIENAERFGLSQLHQLRGRVGRGTWQSYCILFCSSGGSVARERMKIMCETEDGFKIAEKDLELRGPGEFLGTRQHGLPQMHAGDLMTDMQLLKEAQKAAEEVLERDPELKTPEMEELHRRVDENFEKAGRILN</sequence>
<dbReference type="Gene3D" id="3.40.50.300">
    <property type="entry name" value="P-loop containing nucleotide triphosphate hydrolases"/>
    <property type="match status" value="2"/>
</dbReference>
<gene>
    <name evidence="18" type="primary">recG</name>
    <name evidence="18" type="ORF">INF28_07285</name>
</gene>
<dbReference type="Pfam" id="PF17191">
    <property type="entry name" value="RecG_wedge"/>
    <property type="match status" value="1"/>
</dbReference>
<dbReference type="InterPro" id="IPR033454">
    <property type="entry name" value="RecG_wedge"/>
</dbReference>
<keyword evidence="9 15" id="KW-0233">DNA recombination</keyword>
<evidence type="ECO:0000313" key="18">
    <source>
        <dbReference type="EMBL" id="MBE5040263.1"/>
    </source>
</evidence>
<evidence type="ECO:0000256" key="3">
    <source>
        <dbReference type="ARBA" id="ARBA00022741"/>
    </source>
</evidence>
<keyword evidence="5 15" id="KW-0378">Hydrolase</keyword>
<dbReference type="AlphaFoldDB" id="A0A9D5LYD2"/>
<comment type="caution">
    <text evidence="18">The sequence shown here is derived from an EMBL/GenBank/DDBJ whole genome shotgun (WGS) entry which is preliminary data.</text>
</comment>
<evidence type="ECO:0000256" key="4">
    <source>
        <dbReference type="ARBA" id="ARBA00022763"/>
    </source>
</evidence>
<dbReference type="GO" id="GO:0006281">
    <property type="term" value="P:DNA repair"/>
    <property type="evidence" value="ECO:0007669"/>
    <property type="project" value="UniProtKB-UniRule"/>
</dbReference>
<dbReference type="InterPro" id="IPR045562">
    <property type="entry name" value="RecG_dom3_C"/>
</dbReference>
<evidence type="ECO:0000259" key="16">
    <source>
        <dbReference type="PROSITE" id="PS51192"/>
    </source>
</evidence>
<comment type="catalytic activity">
    <reaction evidence="14 15">
        <text>ATP + H2O = ADP + phosphate + H(+)</text>
        <dbReference type="Rhea" id="RHEA:13065"/>
        <dbReference type="ChEBI" id="CHEBI:15377"/>
        <dbReference type="ChEBI" id="CHEBI:15378"/>
        <dbReference type="ChEBI" id="CHEBI:30616"/>
        <dbReference type="ChEBI" id="CHEBI:43474"/>
        <dbReference type="ChEBI" id="CHEBI:456216"/>
        <dbReference type="EC" id="5.6.2.4"/>
    </reaction>
</comment>
<evidence type="ECO:0000256" key="5">
    <source>
        <dbReference type="ARBA" id="ARBA00022801"/>
    </source>
</evidence>